<gene>
    <name evidence="4 7" type="primary">rplQ</name>
    <name evidence="7" type="ORF">G7071_08150</name>
</gene>
<dbReference type="Gene3D" id="3.90.1030.10">
    <property type="entry name" value="Ribosomal protein L17"/>
    <property type="match status" value="1"/>
</dbReference>
<feature type="compositionally biased region" description="Low complexity" evidence="6">
    <location>
        <begin position="124"/>
        <end position="142"/>
    </location>
</feature>
<keyword evidence="8" id="KW-1185">Reference proteome</keyword>
<dbReference type="GO" id="GO:0003735">
    <property type="term" value="F:structural constituent of ribosome"/>
    <property type="evidence" value="ECO:0007669"/>
    <property type="project" value="InterPro"/>
</dbReference>
<dbReference type="GO" id="GO:0022625">
    <property type="term" value="C:cytosolic large ribosomal subunit"/>
    <property type="evidence" value="ECO:0007669"/>
    <property type="project" value="TreeGrafter"/>
</dbReference>
<dbReference type="NCBIfam" id="TIGR00059">
    <property type="entry name" value="L17"/>
    <property type="match status" value="1"/>
</dbReference>
<name>A0A6G7YFJ0_9ACTN</name>
<evidence type="ECO:0000313" key="8">
    <source>
        <dbReference type="Proteomes" id="UP000502035"/>
    </source>
</evidence>
<reference evidence="7 8" key="1">
    <citation type="submission" date="2020-03" db="EMBL/GenBank/DDBJ databases">
        <title>Nocardioides sp. nov., isolated from fish.</title>
        <authorList>
            <person name="Hyun D.-W."/>
            <person name="Bae J.-W."/>
        </authorList>
    </citation>
    <scope>NUCLEOTIDE SEQUENCE [LARGE SCALE GENOMIC DNA]</scope>
    <source>
        <strain evidence="7 8">HDW12A</strain>
    </source>
</reference>
<dbReference type="Proteomes" id="UP000502035">
    <property type="component" value="Chromosome"/>
</dbReference>
<organism evidence="7 8">
    <name type="scientific">Nocardioides piscis</name>
    <dbReference type="NCBI Taxonomy" id="2714938"/>
    <lineage>
        <taxon>Bacteria</taxon>
        <taxon>Bacillati</taxon>
        <taxon>Actinomycetota</taxon>
        <taxon>Actinomycetes</taxon>
        <taxon>Propionibacteriales</taxon>
        <taxon>Nocardioidaceae</taxon>
        <taxon>Nocardioides</taxon>
    </lineage>
</organism>
<dbReference type="FunFam" id="3.90.1030.10:FF:000001">
    <property type="entry name" value="50S ribosomal protein L17"/>
    <property type="match status" value="1"/>
</dbReference>
<proteinExistence type="inferred from homology"/>
<dbReference type="InterPro" id="IPR047859">
    <property type="entry name" value="Ribosomal_bL17_CS"/>
</dbReference>
<evidence type="ECO:0000256" key="1">
    <source>
        <dbReference type="ARBA" id="ARBA00008777"/>
    </source>
</evidence>
<dbReference type="PROSITE" id="PS01167">
    <property type="entry name" value="RIBOSOMAL_L17"/>
    <property type="match status" value="1"/>
</dbReference>
<dbReference type="HAMAP" id="MF_01368">
    <property type="entry name" value="Ribosomal_bL17"/>
    <property type="match status" value="1"/>
</dbReference>
<protein>
    <recommendedName>
        <fullName evidence="4">Large ribosomal subunit protein bL17</fullName>
    </recommendedName>
</protein>
<comment type="subunit">
    <text evidence="4">Part of the 50S ribosomal subunit. Contacts protein L32.</text>
</comment>
<dbReference type="InterPro" id="IPR000456">
    <property type="entry name" value="Ribosomal_bL17"/>
</dbReference>
<dbReference type="PANTHER" id="PTHR14413">
    <property type="entry name" value="RIBOSOMAL PROTEIN L17"/>
    <property type="match status" value="1"/>
</dbReference>
<evidence type="ECO:0000256" key="2">
    <source>
        <dbReference type="ARBA" id="ARBA00022980"/>
    </source>
</evidence>
<evidence type="ECO:0000256" key="4">
    <source>
        <dbReference type="HAMAP-Rule" id="MF_01368"/>
    </source>
</evidence>
<sequence>MPKPTKGKRLGGSAAHQRLILANLATSLFEHGRITTTETKARMLRPHAEKLITKAKRGDLHNRREVLKTIRDKGVVHVLFTEIAPTFADRPGGYTRITKIGPRKGDNAPMAVIELVTEAYSPKAASSKKTAAATAPSTAAPAEVEAEGDVVETQPADVETAEAQATGEAADVVDVDPVEAKAEEAGVAPFAEVENVDPEVFEETTGGFAGKYDGSHVPMENVDEAPEGFPIKGNEDSMKFHEPDGQWFAQTTAEVWFDSVESAEAAGFTRAGE</sequence>
<evidence type="ECO:0000256" key="6">
    <source>
        <dbReference type="SAM" id="MobiDB-lite"/>
    </source>
</evidence>
<dbReference type="GO" id="GO:0006412">
    <property type="term" value="P:translation"/>
    <property type="evidence" value="ECO:0007669"/>
    <property type="project" value="UniProtKB-UniRule"/>
</dbReference>
<dbReference type="AlphaFoldDB" id="A0A6G7YFJ0"/>
<keyword evidence="2 4" id="KW-0689">Ribosomal protein</keyword>
<dbReference type="InterPro" id="IPR036373">
    <property type="entry name" value="Ribosomal_bL17_sf"/>
</dbReference>
<dbReference type="PANTHER" id="PTHR14413:SF16">
    <property type="entry name" value="LARGE RIBOSOMAL SUBUNIT PROTEIN BL17M"/>
    <property type="match status" value="1"/>
</dbReference>
<feature type="region of interest" description="Disordered" evidence="6">
    <location>
        <begin position="124"/>
        <end position="153"/>
    </location>
</feature>
<evidence type="ECO:0000313" key="7">
    <source>
        <dbReference type="EMBL" id="QIK75411.1"/>
    </source>
</evidence>
<evidence type="ECO:0000256" key="3">
    <source>
        <dbReference type="ARBA" id="ARBA00023274"/>
    </source>
</evidence>
<accession>A0A6G7YFJ0</accession>
<comment type="similarity">
    <text evidence="1 4 5">Belongs to the bacterial ribosomal protein bL17 family.</text>
</comment>
<evidence type="ECO:0000256" key="5">
    <source>
        <dbReference type="RuleBase" id="RU000660"/>
    </source>
</evidence>
<dbReference type="EMBL" id="CP049866">
    <property type="protein sequence ID" value="QIK75411.1"/>
    <property type="molecule type" value="Genomic_DNA"/>
</dbReference>
<keyword evidence="3 4" id="KW-0687">Ribonucleoprotein</keyword>
<dbReference type="SUPFAM" id="SSF64263">
    <property type="entry name" value="Prokaryotic ribosomal protein L17"/>
    <property type="match status" value="1"/>
</dbReference>
<dbReference type="KEGG" id="npi:G7071_08150"/>
<dbReference type="Pfam" id="PF01196">
    <property type="entry name" value="Ribosomal_L17"/>
    <property type="match status" value="1"/>
</dbReference>